<evidence type="ECO:0000313" key="3">
    <source>
        <dbReference type="Proteomes" id="UP000789396"/>
    </source>
</evidence>
<feature type="non-terminal residue" evidence="2">
    <location>
        <position position="1"/>
    </location>
</feature>
<gene>
    <name evidence="2" type="ORF">RFULGI_LOCUS9079</name>
</gene>
<evidence type="ECO:0000256" key="1">
    <source>
        <dbReference type="SAM" id="Phobius"/>
    </source>
</evidence>
<feature type="transmembrane region" description="Helical" evidence="1">
    <location>
        <begin position="12"/>
        <end position="33"/>
    </location>
</feature>
<proteinExistence type="predicted"/>
<dbReference type="OrthoDB" id="10379671at2759"/>
<keyword evidence="1" id="KW-1133">Transmembrane helix</keyword>
<evidence type="ECO:0000313" key="2">
    <source>
        <dbReference type="EMBL" id="CAG8667193.1"/>
    </source>
</evidence>
<reference evidence="2" key="1">
    <citation type="submission" date="2021-06" db="EMBL/GenBank/DDBJ databases">
        <authorList>
            <person name="Kallberg Y."/>
            <person name="Tangrot J."/>
            <person name="Rosling A."/>
        </authorList>
    </citation>
    <scope>NUCLEOTIDE SEQUENCE</scope>
    <source>
        <strain evidence="2">IN212</strain>
    </source>
</reference>
<keyword evidence="1" id="KW-0812">Transmembrane</keyword>
<organism evidence="2 3">
    <name type="scientific">Racocetra fulgida</name>
    <dbReference type="NCBI Taxonomy" id="60492"/>
    <lineage>
        <taxon>Eukaryota</taxon>
        <taxon>Fungi</taxon>
        <taxon>Fungi incertae sedis</taxon>
        <taxon>Mucoromycota</taxon>
        <taxon>Glomeromycotina</taxon>
        <taxon>Glomeromycetes</taxon>
        <taxon>Diversisporales</taxon>
        <taxon>Gigasporaceae</taxon>
        <taxon>Racocetra</taxon>
    </lineage>
</organism>
<dbReference type="AlphaFoldDB" id="A0A9N9EB87"/>
<name>A0A9N9EB87_9GLOM</name>
<dbReference type="Proteomes" id="UP000789396">
    <property type="component" value="Unassembled WGS sequence"/>
</dbReference>
<accession>A0A9N9EB87</accession>
<keyword evidence="3" id="KW-1185">Reference proteome</keyword>
<comment type="caution">
    <text evidence="2">The sequence shown here is derived from an EMBL/GenBank/DDBJ whole genome shotgun (WGS) entry which is preliminary data.</text>
</comment>
<keyword evidence="1" id="KW-0472">Membrane</keyword>
<sequence length="77" mass="8215">LPGTQLEMPLVVGPATASSILALCAITILGGGISRMFAQKEKSVNVITIGESNEELPSVKIEPMPIHETSTQQYTYI</sequence>
<dbReference type="EMBL" id="CAJVPZ010015572">
    <property type="protein sequence ID" value="CAG8667193.1"/>
    <property type="molecule type" value="Genomic_DNA"/>
</dbReference>
<protein>
    <submittedName>
        <fullName evidence="2">14285_t:CDS:1</fullName>
    </submittedName>
</protein>